<dbReference type="RefSeq" id="WP_368505914.1">
    <property type="nucleotide sequence ID" value="NZ_CP162551.1"/>
</dbReference>
<protein>
    <recommendedName>
        <fullName evidence="1">Peptidase M20 domain-containing protein 2</fullName>
    </recommendedName>
</protein>
<dbReference type="InterPro" id="IPR052030">
    <property type="entry name" value="Peptidase_M20/M20A_hydrolases"/>
</dbReference>
<dbReference type="GO" id="GO:0016805">
    <property type="term" value="F:dipeptidase activity"/>
    <property type="evidence" value="ECO:0007669"/>
    <property type="project" value="InterPro"/>
</dbReference>
<sequence length="393" mass="42841">MNKDALFETIEKHKDQWIEISRYIWENPELGNKEFKAMEILTTELRKHEFEVKTNIVNLETAFIATYRSNKPGPTIGYFAEYDALPEIGHACGHNLIGMMSTGAAIALKEAVDTLGGKVIVYGTPAEETNGAKVTFANEGILEGLDVALMVHPSGIHERSGSSMAMEAVQFDFYGKPAHAAASPDEGVNALEGVIQTFNLINALRQHLPDEVRIHGIITNGGDVVNVVPARAQAQFYVRANDKNVLQETSEKVKRCAEAAALATGCEFDISNHELGYDNLHTNEGLSELYCQNLIALGVKPEEIETDRDHGSLDMGNVSQVVPAIHPYIKMDDCPHSGHTTGFRDAAGDSRGFEAMILGAKTLAATGYDVLANPAYLQDIKEEFKRVGPKGSI</sequence>
<organism evidence="3">
    <name type="scientific">Alkalihalophilus sp. As8PL</name>
    <dbReference type="NCBI Taxonomy" id="3237103"/>
    <lineage>
        <taxon>Bacteria</taxon>
        <taxon>Bacillati</taxon>
        <taxon>Bacillota</taxon>
        <taxon>Bacilli</taxon>
        <taxon>Bacillales</taxon>
        <taxon>Bacillaceae</taxon>
        <taxon>Alkalihalophilus</taxon>
    </lineage>
</organism>
<reference evidence="3" key="1">
    <citation type="submission" date="2024-07" db="EMBL/GenBank/DDBJ databases">
        <title>Identification and characteristics of an arsenic-resistant bacterial isolate, which belongs to a novel species.</title>
        <authorList>
            <person name="Juszczyk A."/>
            <person name="Kowalczyk A."/>
            <person name="Was K."/>
            <person name="Kosowicz W."/>
            <person name="Budzyn A."/>
            <person name="Latowski D."/>
        </authorList>
    </citation>
    <scope>NUCLEOTIDE SEQUENCE</scope>
    <source>
        <strain evidence="3">As8PL</strain>
    </source>
</reference>
<evidence type="ECO:0000256" key="1">
    <source>
        <dbReference type="PIRNR" id="PIRNR037226"/>
    </source>
</evidence>
<dbReference type="InterPro" id="IPR017144">
    <property type="entry name" value="Xaa-Arg_dipeptidase"/>
</dbReference>
<dbReference type="GO" id="GO:0071713">
    <property type="term" value="F:para-aminobenzoyl-glutamate hydrolase activity"/>
    <property type="evidence" value="ECO:0007669"/>
    <property type="project" value="TreeGrafter"/>
</dbReference>
<dbReference type="InterPro" id="IPR036264">
    <property type="entry name" value="Bact_exopeptidase_dim_dom"/>
</dbReference>
<name>A0AB39BYL5_9BACI</name>
<dbReference type="FunFam" id="3.30.70.360:FF:000004">
    <property type="entry name" value="Peptidase M20 domain-containing protein 2"/>
    <property type="match status" value="1"/>
</dbReference>
<dbReference type="PANTHER" id="PTHR30575:SF0">
    <property type="entry name" value="XAA-ARG DIPEPTIDASE"/>
    <property type="match status" value="1"/>
</dbReference>
<dbReference type="InterPro" id="IPR017439">
    <property type="entry name" value="Amidohydrolase"/>
</dbReference>
<dbReference type="NCBIfam" id="TIGR01891">
    <property type="entry name" value="amidohydrolases"/>
    <property type="match status" value="1"/>
</dbReference>
<evidence type="ECO:0000259" key="2">
    <source>
        <dbReference type="Pfam" id="PF07687"/>
    </source>
</evidence>
<dbReference type="AlphaFoldDB" id="A0AB39BYL5"/>
<dbReference type="GO" id="GO:0005737">
    <property type="term" value="C:cytoplasm"/>
    <property type="evidence" value="ECO:0007669"/>
    <property type="project" value="TreeGrafter"/>
</dbReference>
<dbReference type="Pfam" id="PF01546">
    <property type="entry name" value="Peptidase_M20"/>
    <property type="match status" value="1"/>
</dbReference>
<dbReference type="SUPFAM" id="SSF53187">
    <property type="entry name" value="Zn-dependent exopeptidases"/>
    <property type="match status" value="1"/>
</dbReference>
<dbReference type="CDD" id="cd05672">
    <property type="entry name" value="M20_ACY1L2-like"/>
    <property type="match status" value="1"/>
</dbReference>
<dbReference type="GO" id="GO:0046657">
    <property type="term" value="P:folic acid catabolic process"/>
    <property type="evidence" value="ECO:0007669"/>
    <property type="project" value="TreeGrafter"/>
</dbReference>
<feature type="domain" description="Peptidase M20 dimerisation" evidence="2">
    <location>
        <begin position="170"/>
        <end position="261"/>
    </location>
</feature>
<dbReference type="Gene3D" id="3.30.70.360">
    <property type="match status" value="1"/>
</dbReference>
<gene>
    <name evidence="3" type="ORF">AB3N04_10320</name>
</gene>
<comment type="similarity">
    <text evidence="1">Belongs to the peptidase M20A family.</text>
</comment>
<dbReference type="InterPro" id="IPR011650">
    <property type="entry name" value="Peptidase_M20_dimer"/>
</dbReference>
<evidence type="ECO:0000313" key="3">
    <source>
        <dbReference type="EMBL" id="XDI38655.1"/>
    </source>
</evidence>
<dbReference type="Pfam" id="PF07687">
    <property type="entry name" value="M20_dimer"/>
    <property type="match status" value="1"/>
</dbReference>
<dbReference type="Gene3D" id="3.40.630.10">
    <property type="entry name" value="Zn peptidases"/>
    <property type="match status" value="1"/>
</dbReference>
<dbReference type="EMBL" id="CP162551">
    <property type="protein sequence ID" value="XDI38655.1"/>
    <property type="molecule type" value="Genomic_DNA"/>
</dbReference>
<proteinExistence type="inferred from homology"/>
<dbReference type="PANTHER" id="PTHR30575">
    <property type="entry name" value="PEPTIDASE M20"/>
    <property type="match status" value="1"/>
</dbReference>
<dbReference type="PIRSF" id="PIRSF037226">
    <property type="entry name" value="Amidohydrolase_ACY1L2_prd"/>
    <property type="match status" value="1"/>
</dbReference>
<dbReference type="SUPFAM" id="SSF55031">
    <property type="entry name" value="Bacterial exopeptidase dimerisation domain"/>
    <property type="match status" value="1"/>
</dbReference>
<accession>A0AB39BYL5</accession>
<dbReference type="InterPro" id="IPR002933">
    <property type="entry name" value="Peptidase_M20"/>
</dbReference>